<dbReference type="VEuPathDB" id="MicrosporidiaDB:DI09_198p30"/>
<dbReference type="PRINTS" id="PR00853">
    <property type="entry name" value="XPGRADSUPER"/>
</dbReference>
<proteinExistence type="inferred from homology"/>
<accession>A0A098VT43</accession>
<organism evidence="16 17">
    <name type="scientific">Mitosporidium daphniae</name>
    <dbReference type="NCBI Taxonomy" id="1485682"/>
    <lineage>
        <taxon>Eukaryota</taxon>
        <taxon>Fungi</taxon>
        <taxon>Fungi incertae sedis</taxon>
        <taxon>Microsporidia</taxon>
        <taxon>Mitosporidium</taxon>
    </lineage>
</organism>
<dbReference type="PROSITE" id="PS00841">
    <property type="entry name" value="XPG_1"/>
    <property type="match status" value="1"/>
</dbReference>
<keyword evidence="3" id="KW-0235">DNA replication</keyword>
<dbReference type="InterPro" id="IPR036279">
    <property type="entry name" value="5-3_exonuclease_C_sf"/>
</dbReference>
<evidence type="ECO:0000256" key="3">
    <source>
        <dbReference type="ARBA" id="ARBA00022705"/>
    </source>
</evidence>
<dbReference type="SMART" id="SM00484">
    <property type="entry name" value="XPGI"/>
    <property type="match status" value="1"/>
</dbReference>
<protein>
    <submittedName>
        <fullName evidence="16">XPG domain-containing protein</fullName>
    </submittedName>
</protein>
<dbReference type="Pfam" id="PF00867">
    <property type="entry name" value="XPG_I"/>
    <property type="match status" value="1"/>
</dbReference>
<evidence type="ECO:0000313" key="17">
    <source>
        <dbReference type="Proteomes" id="UP000029725"/>
    </source>
</evidence>
<comment type="similarity">
    <text evidence="14">Belongs to the XPG/RAD2 endonuclease family. FEN1 subfamily.</text>
</comment>
<evidence type="ECO:0000256" key="12">
    <source>
        <dbReference type="ARBA" id="ARBA00023204"/>
    </source>
</evidence>
<dbReference type="GeneID" id="25258852"/>
<dbReference type="GO" id="GO:0003677">
    <property type="term" value="F:DNA binding"/>
    <property type="evidence" value="ECO:0007669"/>
    <property type="project" value="InterPro"/>
</dbReference>
<comment type="cofactor">
    <cofactor evidence="1">
        <name>Mg(2+)</name>
        <dbReference type="ChEBI" id="CHEBI:18420"/>
    </cofactor>
</comment>
<keyword evidence="8" id="KW-0378">Hydrolase</keyword>
<evidence type="ECO:0000256" key="13">
    <source>
        <dbReference type="ARBA" id="ARBA00023242"/>
    </source>
</evidence>
<evidence type="ECO:0000256" key="11">
    <source>
        <dbReference type="ARBA" id="ARBA00023128"/>
    </source>
</evidence>
<dbReference type="GO" id="GO:0006281">
    <property type="term" value="P:DNA repair"/>
    <property type="evidence" value="ECO:0007669"/>
    <property type="project" value="UniProtKB-KW"/>
</dbReference>
<dbReference type="EMBL" id="JMKJ01000108">
    <property type="protein sequence ID" value="KGG52263.1"/>
    <property type="molecule type" value="Genomic_DNA"/>
</dbReference>
<dbReference type="GO" id="GO:0008409">
    <property type="term" value="F:5'-3' exonuclease activity"/>
    <property type="evidence" value="ECO:0007669"/>
    <property type="project" value="TreeGrafter"/>
</dbReference>
<dbReference type="InterPro" id="IPR029060">
    <property type="entry name" value="PIN-like_dom_sf"/>
</dbReference>
<dbReference type="GO" id="GO:0006260">
    <property type="term" value="P:DNA replication"/>
    <property type="evidence" value="ECO:0007669"/>
    <property type="project" value="UniProtKB-KW"/>
</dbReference>
<evidence type="ECO:0000256" key="5">
    <source>
        <dbReference type="ARBA" id="ARBA00022723"/>
    </source>
</evidence>
<feature type="domain" description="XPG-I" evidence="15">
    <location>
        <begin position="93"/>
        <end position="148"/>
    </location>
</feature>
<keyword evidence="5" id="KW-0479">Metal-binding</keyword>
<dbReference type="PANTHER" id="PTHR11081">
    <property type="entry name" value="FLAP ENDONUCLEASE FAMILY MEMBER"/>
    <property type="match status" value="1"/>
</dbReference>
<sequence>MIECGIKPVYVFDGAPPKLKTAEVRVPSHFTKLDDRLAKREEANKEILSAQASGTAILIFYLLSDQPEVVGKFMKRTVKVTKEHIAEAKKLLTLMGVPFIQVFATGSEDMDTLTFGSPILLRNLTFSEARKIPITEMHLDEVLVGLGMAMDQFIDLCILLGCDYCDSIKGIGPQKAIKLIREHGSLEKIISHLKENPSSKHVVPENFPFQEARILFQQPSVLDAAEFESLLKPSVVSQDELIAFLVTEKGFRYS</sequence>
<keyword evidence="12" id="KW-0234">DNA repair</keyword>
<evidence type="ECO:0000256" key="14">
    <source>
        <dbReference type="ARBA" id="ARBA00034726"/>
    </source>
</evidence>
<comment type="caution">
    <text evidence="16">The sequence shown here is derived from an EMBL/GenBank/DDBJ whole genome shotgun (WGS) entry which is preliminary data.</text>
</comment>
<dbReference type="SUPFAM" id="SSF88723">
    <property type="entry name" value="PIN domain-like"/>
    <property type="match status" value="1"/>
</dbReference>
<name>A0A098VT43_9MICR</name>
<dbReference type="PANTHER" id="PTHR11081:SF9">
    <property type="entry name" value="FLAP ENDONUCLEASE 1"/>
    <property type="match status" value="1"/>
</dbReference>
<keyword evidence="10" id="KW-0460">Magnesium</keyword>
<evidence type="ECO:0000256" key="9">
    <source>
        <dbReference type="ARBA" id="ARBA00022839"/>
    </source>
</evidence>
<evidence type="ECO:0000256" key="2">
    <source>
        <dbReference type="ARBA" id="ARBA00022553"/>
    </source>
</evidence>
<dbReference type="InterPro" id="IPR006086">
    <property type="entry name" value="XPG-I_dom"/>
</dbReference>
<gene>
    <name evidence="16" type="ORF">DI09_198p30</name>
</gene>
<evidence type="ECO:0000313" key="16">
    <source>
        <dbReference type="EMBL" id="KGG52263.1"/>
    </source>
</evidence>
<dbReference type="Gene3D" id="1.10.150.20">
    <property type="entry name" value="5' to 3' exonuclease, C-terminal subdomain"/>
    <property type="match status" value="1"/>
</dbReference>
<reference evidence="16 17" key="1">
    <citation type="submission" date="2014-04" db="EMBL/GenBank/DDBJ databases">
        <title>A new species of microsporidia sheds light on the evolution of extreme parasitism.</title>
        <authorList>
            <person name="Haag K.L."/>
            <person name="James T.Y."/>
            <person name="Larsson R."/>
            <person name="Schaer T.M."/>
            <person name="Refardt D."/>
            <person name="Pombert J.-F."/>
            <person name="Ebert D."/>
        </authorList>
    </citation>
    <scope>NUCLEOTIDE SEQUENCE [LARGE SCALE GENOMIC DNA]</scope>
    <source>
        <strain evidence="16 17">UGP3</strain>
        <tissue evidence="16">Spores</tissue>
    </source>
</reference>
<dbReference type="HOGENOM" id="CLU_032444_0_1_1"/>
<keyword evidence="7" id="KW-0227">DNA damage</keyword>
<keyword evidence="2" id="KW-0597">Phosphoprotein</keyword>
<evidence type="ECO:0000259" key="15">
    <source>
        <dbReference type="SMART" id="SM00484"/>
    </source>
</evidence>
<dbReference type="InterPro" id="IPR006084">
    <property type="entry name" value="XPG/Rad2"/>
</dbReference>
<dbReference type="Gene3D" id="3.40.50.1010">
    <property type="entry name" value="5'-nuclease"/>
    <property type="match status" value="1"/>
</dbReference>
<dbReference type="GO" id="GO:0046872">
    <property type="term" value="F:metal ion binding"/>
    <property type="evidence" value="ECO:0007669"/>
    <property type="project" value="UniProtKB-KW"/>
</dbReference>
<dbReference type="FunFam" id="1.10.150.20:FF:000009">
    <property type="entry name" value="Flap endonuclease 1"/>
    <property type="match status" value="1"/>
</dbReference>
<keyword evidence="17" id="KW-1185">Reference proteome</keyword>
<dbReference type="InterPro" id="IPR008918">
    <property type="entry name" value="HhH2"/>
</dbReference>
<evidence type="ECO:0000256" key="10">
    <source>
        <dbReference type="ARBA" id="ARBA00022842"/>
    </source>
</evidence>
<evidence type="ECO:0000256" key="1">
    <source>
        <dbReference type="ARBA" id="ARBA00001946"/>
    </source>
</evidence>
<evidence type="ECO:0000256" key="6">
    <source>
        <dbReference type="ARBA" id="ARBA00022759"/>
    </source>
</evidence>
<keyword evidence="13" id="KW-0539">Nucleus</keyword>
<dbReference type="Proteomes" id="UP000029725">
    <property type="component" value="Unassembled WGS sequence"/>
</dbReference>
<evidence type="ECO:0000256" key="7">
    <source>
        <dbReference type="ARBA" id="ARBA00022763"/>
    </source>
</evidence>
<dbReference type="GO" id="GO:0017108">
    <property type="term" value="F:5'-flap endonuclease activity"/>
    <property type="evidence" value="ECO:0007669"/>
    <property type="project" value="TreeGrafter"/>
</dbReference>
<dbReference type="SMART" id="SM00279">
    <property type="entry name" value="HhH2"/>
    <property type="match status" value="1"/>
</dbReference>
<keyword evidence="4" id="KW-0540">Nuclease</keyword>
<dbReference type="RefSeq" id="XP_013238699.1">
    <property type="nucleotide sequence ID" value="XM_013383245.1"/>
</dbReference>
<dbReference type="OrthoDB" id="1937206at2759"/>
<dbReference type="InterPro" id="IPR019974">
    <property type="entry name" value="XPG_CS"/>
</dbReference>
<keyword evidence="9" id="KW-0269">Exonuclease</keyword>
<dbReference type="AlphaFoldDB" id="A0A098VT43"/>
<dbReference type="SUPFAM" id="SSF47807">
    <property type="entry name" value="5' to 3' exonuclease, C-terminal subdomain"/>
    <property type="match status" value="1"/>
</dbReference>
<keyword evidence="11" id="KW-0496">Mitochondrion</keyword>
<keyword evidence="6" id="KW-0255">Endonuclease</keyword>
<evidence type="ECO:0000256" key="4">
    <source>
        <dbReference type="ARBA" id="ARBA00022722"/>
    </source>
</evidence>
<dbReference type="CDD" id="cd09907">
    <property type="entry name" value="H3TH_FEN1-Euk"/>
    <property type="match status" value="1"/>
</dbReference>
<evidence type="ECO:0000256" key="8">
    <source>
        <dbReference type="ARBA" id="ARBA00022801"/>
    </source>
</evidence>